<gene>
    <name evidence="5" type="ORF">CPY51_30955</name>
</gene>
<keyword evidence="2" id="KW-0812">Transmembrane</keyword>
<reference evidence="5 6" key="1">
    <citation type="journal article" date="2018" name="Sci. Rep.">
        <title>Rhizobium tumorigenes sp. nov., a novel plant tumorigenic bacterium isolated from cane gall tumors on thornless blackberry.</title>
        <authorList>
            <person name="Kuzmanovi N."/>
            <person name="Smalla K."/>
            <person name="Gronow S."/>
            <person name="PuBawska J."/>
        </authorList>
    </citation>
    <scope>NUCLEOTIDE SEQUENCE [LARGE SCALE GENOMIC DNA]</scope>
    <source>
        <strain evidence="5 6">CCBAU 85046</strain>
    </source>
</reference>
<feature type="transmembrane region" description="Helical" evidence="2">
    <location>
        <begin position="400"/>
        <end position="422"/>
    </location>
</feature>
<feature type="compositionally biased region" description="Gly residues" evidence="1">
    <location>
        <begin position="610"/>
        <end position="629"/>
    </location>
</feature>
<evidence type="ECO:0000259" key="4">
    <source>
        <dbReference type="Pfam" id="PF20990"/>
    </source>
</evidence>
<keyword evidence="2" id="KW-1133">Transmembrane helix</keyword>
<evidence type="ECO:0000313" key="6">
    <source>
        <dbReference type="Proteomes" id="UP000248925"/>
    </source>
</evidence>
<name>A0A2W4DUR4_9HYPH</name>
<feature type="region of interest" description="Disordered" evidence="1">
    <location>
        <begin position="603"/>
        <end position="629"/>
    </location>
</feature>
<evidence type="ECO:0000256" key="2">
    <source>
        <dbReference type="SAM" id="Phobius"/>
    </source>
</evidence>
<keyword evidence="2" id="KW-0472">Membrane</keyword>
<keyword evidence="6" id="KW-1185">Reference proteome</keyword>
<evidence type="ECO:0000313" key="5">
    <source>
        <dbReference type="EMBL" id="PZM07786.1"/>
    </source>
</evidence>
<evidence type="ECO:0008006" key="7">
    <source>
        <dbReference type="Google" id="ProtNLM"/>
    </source>
</evidence>
<feature type="transmembrane region" description="Helical" evidence="2">
    <location>
        <begin position="434"/>
        <end position="459"/>
    </location>
</feature>
<dbReference type="EMBL" id="PCDP01000080">
    <property type="protein sequence ID" value="PZM07786.1"/>
    <property type="molecule type" value="Genomic_DNA"/>
</dbReference>
<feature type="domain" description="DUF2207" evidence="3">
    <location>
        <begin position="14"/>
        <end position="201"/>
    </location>
</feature>
<sequence length="629" mass="66911">MAVFGRAALAEEVITSFHQDIVLDQDGSMAVTETIKVNSEGRDIRHGIFRDFPLTFVDSAGRTATVDFKLQSIERDGAADQWRTERISGGTRIYIGSADVLLNPGPHVFQLTYRTDRQIRYFSDYDELYWNVTGNGWLFRILDASATVTLPSGVKQEGIAYSTGPLGAKGRDARVTETGSAIAFETTRPLGQGEGLTINVKLPKGAIAPPSAAQEKLWFFRDNLDLIIAFGGLVLVLAYYARAWFAVGRDPARGVMVPRWDAPDGISPALVNYIDNRGFSGAGWTALSATALDLAVKGYVVLKDLEQKIVISPTKKAPFAKFEGGEKALMESLSPYAPLIIDKANGEKVQKVGQKFRSAIESEHRGEYYKSNALYTVGGVLLSVAFLAAIVIFGRLHENALPLIIVPAFLSIFFTVIAVSLGKGFRRNASIASRILAVVVFGFIGFVAVSIVAGVVAAMASSTETSAELPLMVAIIGIFVTNLVFFFLMGAPTAIGTRMMDGIDGLRQYLTLAEKDRMNMQGAPSMSPQHFETLLPYAVALGVEKPWSRTFETWLAAAAAGAAVGAYAPGWYIGAYNGNFSDRIGGFSSSMASTIASTIPAPVSSSSSGFSGGGSSSGGGGGGGGGGGW</sequence>
<organism evidence="5 6">
    <name type="scientific">Rhizobium tubonense</name>
    <dbReference type="NCBI Taxonomy" id="484088"/>
    <lineage>
        <taxon>Bacteria</taxon>
        <taxon>Pseudomonadati</taxon>
        <taxon>Pseudomonadota</taxon>
        <taxon>Alphaproteobacteria</taxon>
        <taxon>Hyphomicrobiales</taxon>
        <taxon>Rhizobiaceae</taxon>
        <taxon>Rhizobium/Agrobacterium group</taxon>
        <taxon>Rhizobium</taxon>
    </lineage>
</organism>
<feature type="domain" description="Predicted membrane protein YciQ-like C-terminal" evidence="4">
    <location>
        <begin position="261"/>
        <end position="418"/>
    </location>
</feature>
<dbReference type="Pfam" id="PF20990">
    <property type="entry name" value="DUF2207_C"/>
    <property type="match status" value="2"/>
</dbReference>
<feature type="transmembrane region" description="Helical" evidence="2">
    <location>
        <begin position="373"/>
        <end position="394"/>
    </location>
</feature>
<evidence type="ECO:0000256" key="1">
    <source>
        <dbReference type="SAM" id="MobiDB-lite"/>
    </source>
</evidence>
<feature type="transmembrane region" description="Helical" evidence="2">
    <location>
        <begin position="471"/>
        <end position="491"/>
    </location>
</feature>
<protein>
    <recommendedName>
        <fullName evidence="7">DUF2207 domain-containing protein</fullName>
    </recommendedName>
</protein>
<evidence type="ECO:0000259" key="3">
    <source>
        <dbReference type="Pfam" id="PF09972"/>
    </source>
</evidence>
<comment type="caution">
    <text evidence="5">The sequence shown here is derived from an EMBL/GenBank/DDBJ whole genome shotgun (WGS) entry which is preliminary data.</text>
</comment>
<feature type="transmembrane region" description="Helical" evidence="2">
    <location>
        <begin position="226"/>
        <end position="247"/>
    </location>
</feature>
<dbReference type="InterPro" id="IPR048389">
    <property type="entry name" value="YciQ-like_C"/>
</dbReference>
<feature type="domain" description="Predicted membrane protein YciQ-like C-terminal" evidence="4">
    <location>
        <begin position="424"/>
        <end position="551"/>
    </location>
</feature>
<dbReference type="Proteomes" id="UP000248925">
    <property type="component" value="Unassembled WGS sequence"/>
</dbReference>
<dbReference type="InterPro" id="IPR018702">
    <property type="entry name" value="DUF2207"/>
</dbReference>
<dbReference type="Pfam" id="PF09972">
    <property type="entry name" value="DUF2207"/>
    <property type="match status" value="1"/>
</dbReference>
<proteinExistence type="predicted"/>
<dbReference type="OrthoDB" id="9767603at2"/>
<dbReference type="AlphaFoldDB" id="A0A2W4DUR4"/>
<accession>A0A2W4DUR4</accession>